<reference evidence="2 3" key="1">
    <citation type="submission" date="2008-07" db="EMBL/GenBank/DDBJ databases">
        <authorList>
            <person name="Tandeau de Marsac N."/>
            <person name="Ferriera S."/>
            <person name="Johnson J."/>
            <person name="Kravitz S."/>
            <person name="Beeson K."/>
            <person name="Sutton G."/>
            <person name="Rogers Y.-H."/>
            <person name="Friedman R."/>
            <person name="Frazier M."/>
            <person name="Venter J.C."/>
        </authorList>
    </citation>
    <scope>NUCLEOTIDE SEQUENCE [LARGE SCALE GENOMIC DNA]</scope>
    <source>
        <strain evidence="2 3">PCC 7420</strain>
    </source>
</reference>
<gene>
    <name evidence="2" type="ORF">MC7420_5420</name>
</gene>
<keyword evidence="3" id="KW-1185">Reference proteome</keyword>
<protein>
    <submittedName>
        <fullName evidence="2">Uncharacterized protein</fullName>
    </submittedName>
</protein>
<keyword evidence="1" id="KW-1133">Transmembrane helix</keyword>
<evidence type="ECO:0000313" key="2">
    <source>
        <dbReference type="EMBL" id="EDX75986.1"/>
    </source>
</evidence>
<accession>B4VPE4</accession>
<evidence type="ECO:0000256" key="1">
    <source>
        <dbReference type="SAM" id="Phobius"/>
    </source>
</evidence>
<dbReference type="Proteomes" id="UP000003835">
    <property type="component" value="Unassembled WGS sequence"/>
</dbReference>
<dbReference type="AlphaFoldDB" id="B4VPE4"/>
<keyword evidence="1" id="KW-0472">Membrane</keyword>
<evidence type="ECO:0000313" key="3">
    <source>
        <dbReference type="Proteomes" id="UP000003835"/>
    </source>
</evidence>
<dbReference type="EMBL" id="DS989847">
    <property type="protein sequence ID" value="EDX75986.1"/>
    <property type="molecule type" value="Genomic_DNA"/>
</dbReference>
<dbReference type="HOGENOM" id="CLU_3232192_0_0_3"/>
<sequence length="43" mass="5107">MAKANFFNPISQHWFLVFCLLFLVYEGLNNSQFNVECFQTPTF</sequence>
<organism evidence="2 3">
    <name type="scientific">Coleofasciculus chthonoplastes PCC 7420</name>
    <dbReference type="NCBI Taxonomy" id="118168"/>
    <lineage>
        <taxon>Bacteria</taxon>
        <taxon>Bacillati</taxon>
        <taxon>Cyanobacteriota</taxon>
        <taxon>Cyanophyceae</taxon>
        <taxon>Coleofasciculales</taxon>
        <taxon>Coleofasciculaceae</taxon>
        <taxon>Coleofasciculus</taxon>
    </lineage>
</organism>
<keyword evidence="1" id="KW-0812">Transmembrane</keyword>
<feature type="transmembrane region" description="Helical" evidence="1">
    <location>
        <begin position="6"/>
        <end position="25"/>
    </location>
</feature>
<proteinExistence type="predicted"/>
<name>B4VPE4_9CYAN</name>